<comment type="caution">
    <text evidence="2">The sequence shown here is derived from an EMBL/GenBank/DDBJ whole genome shotgun (WGS) entry which is preliminary data.</text>
</comment>
<dbReference type="SUPFAM" id="SSF56349">
    <property type="entry name" value="DNA breaking-rejoining enzymes"/>
    <property type="match status" value="1"/>
</dbReference>
<dbReference type="InterPro" id="IPR011010">
    <property type="entry name" value="DNA_brk_join_enz"/>
</dbReference>
<gene>
    <name evidence="2" type="ORF">EGV54_04885</name>
</gene>
<dbReference type="RefSeq" id="WP_140241679.1">
    <property type="nucleotide sequence ID" value="NZ_CP031603.1"/>
</dbReference>
<keyword evidence="3" id="KW-1185">Reference proteome</keyword>
<reference evidence="2 3" key="1">
    <citation type="submission" date="2018-11" db="EMBL/GenBank/DDBJ databases">
        <authorList>
            <consortium name="Veterinary Laboratory Investigation and Response Network"/>
        </authorList>
    </citation>
    <scope>NUCLEOTIDE SEQUENCE [LARGE SCALE GENOMIC DNA]</scope>
    <source>
        <strain evidence="2 3">SPSE-18-VL-LA-PA-Ryan-0021</strain>
    </source>
</reference>
<evidence type="ECO:0000313" key="3">
    <source>
        <dbReference type="Proteomes" id="UP000600220"/>
    </source>
</evidence>
<accession>A0A8H9EP56</accession>
<feature type="domain" description="MrpR N-terminal core-binding" evidence="1">
    <location>
        <begin position="2"/>
        <end position="81"/>
    </location>
</feature>
<dbReference type="AlphaFoldDB" id="A0A8H9EP56"/>
<dbReference type="GO" id="GO:0003677">
    <property type="term" value="F:DNA binding"/>
    <property type="evidence" value="ECO:0007669"/>
    <property type="project" value="InterPro"/>
</dbReference>
<protein>
    <recommendedName>
        <fullName evidence="1">MrpR N-terminal core-binding domain-containing protein</fullName>
    </recommendedName>
</protein>
<dbReference type="Pfam" id="PF22822">
    <property type="entry name" value="MrpR_N_CB"/>
    <property type="match status" value="1"/>
</dbReference>
<evidence type="ECO:0000313" key="2">
    <source>
        <dbReference type="EMBL" id="EGQ4384427.1"/>
    </source>
</evidence>
<proteinExistence type="predicted"/>
<sequence length="337" mass="39824">MFYNSLYKKQFLQSLERENEVRVYTALFNNSSKVEQQFDTDLYNFTTTEIEILLYNIYSSSKNTLLTYLTFAKKYTDYAIERGDRLSNINLFRMFTYDKIDKFVYKHKQKFFTYEKFLLHVSSFYNASDRALVSAIFHGISGTAYSELINLTIEDVKEARNNPTYVANNEQYYKLKLLNDKKSETIERYVEVPELLLDDMESSYKATIYYTKNGDPSSRTPAKEVISGNHIFRNIEFTDTTTEQIDKQVVYRRIRVLQDLTNNYISSVTNVIDSGILHYMYLLSENGKLDFIKIEKVMRRYNRHIFKNSLSYTVARFSEQYTDALQELYGVVIVNKP</sequence>
<dbReference type="Proteomes" id="UP000600220">
    <property type="component" value="Unassembled WGS sequence"/>
</dbReference>
<dbReference type="InterPro" id="IPR055009">
    <property type="entry name" value="MrpR_N_CB"/>
</dbReference>
<organism evidence="2 3">
    <name type="scientific">Staphylococcus pseudintermedius</name>
    <dbReference type="NCBI Taxonomy" id="283734"/>
    <lineage>
        <taxon>Bacteria</taxon>
        <taxon>Bacillati</taxon>
        <taxon>Bacillota</taxon>
        <taxon>Bacilli</taxon>
        <taxon>Bacillales</taxon>
        <taxon>Staphylococcaceae</taxon>
        <taxon>Staphylococcus</taxon>
        <taxon>Staphylococcus intermedius group</taxon>
    </lineage>
</organism>
<dbReference type="EMBL" id="AAXKXX010000004">
    <property type="protein sequence ID" value="EGQ4384427.1"/>
    <property type="molecule type" value="Genomic_DNA"/>
</dbReference>
<evidence type="ECO:0000259" key="1">
    <source>
        <dbReference type="Pfam" id="PF22822"/>
    </source>
</evidence>
<name>A0A8H9EP56_STAPS</name>